<keyword evidence="3" id="KW-1185">Reference proteome</keyword>
<evidence type="ECO:0000313" key="3">
    <source>
        <dbReference type="Proteomes" id="UP000001940"/>
    </source>
</evidence>
<evidence type="ECO:0000313" key="4">
    <source>
        <dbReference type="WormBase" id="R13H4.6c"/>
    </source>
</evidence>
<dbReference type="GO" id="GO:0006508">
    <property type="term" value="P:proteolysis"/>
    <property type="evidence" value="ECO:0007669"/>
    <property type="project" value="InterPro"/>
</dbReference>
<dbReference type="Proteomes" id="UP000001940">
    <property type="component" value="Chromosome V"/>
</dbReference>
<evidence type="ECO:0000313" key="2">
    <source>
        <dbReference type="EMBL" id="VGM69586.1"/>
    </source>
</evidence>
<dbReference type="GO" id="GO:0004176">
    <property type="term" value="F:ATP-dependent peptidase activity"/>
    <property type="evidence" value="ECO:0007669"/>
    <property type="project" value="InterPro"/>
</dbReference>
<dbReference type="SMR" id="A0A486WX02"/>
<dbReference type="GO" id="GO:0005524">
    <property type="term" value="F:ATP binding"/>
    <property type="evidence" value="ECO:0007669"/>
    <property type="project" value="InterPro"/>
</dbReference>
<dbReference type="InterPro" id="IPR008269">
    <property type="entry name" value="Lon_proteolytic"/>
</dbReference>
<dbReference type="WormBase" id="R13H4.6c">
    <property type="protein sequence ID" value="CE53113"/>
    <property type="gene ID" value="WBGene00011264"/>
</dbReference>
<dbReference type="GO" id="GO:0030163">
    <property type="term" value="P:protein catabolic process"/>
    <property type="evidence" value="ECO:0007669"/>
    <property type="project" value="InterPro"/>
</dbReference>
<protein>
    <submittedName>
        <fullName evidence="2">Lon proteolytic domain-containing protein</fullName>
    </submittedName>
</protein>
<dbReference type="ExpressionAtlas" id="A0A486WX02">
    <property type="expression patterns" value="differential"/>
</dbReference>
<dbReference type="SUPFAM" id="SSF54211">
    <property type="entry name" value="Ribosomal protein S5 domain 2-like"/>
    <property type="match status" value="1"/>
</dbReference>
<dbReference type="Pfam" id="PF05362">
    <property type="entry name" value="Lon_C"/>
    <property type="match status" value="1"/>
</dbReference>
<proteinExistence type="predicted"/>
<dbReference type="AlphaFoldDB" id="A0A486WX02"/>
<dbReference type="FunFam" id="3.30.230.10:FF:000258">
    <property type="entry name" value="Uncharacterized protein"/>
    <property type="match status" value="1"/>
</dbReference>
<dbReference type="InParanoid" id="A0A486WX02"/>
<dbReference type="EMBL" id="BX284605">
    <property type="protein sequence ID" value="VGM69586.1"/>
    <property type="molecule type" value="Genomic_DNA"/>
</dbReference>
<evidence type="ECO:0000259" key="1">
    <source>
        <dbReference type="Pfam" id="PF05362"/>
    </source>
</evidence>
<gene>
    <name evidence="2" type="ORF">CELE_R13H4.6</name>
    <name evidence="2 4" type="ORF">R13H4.6</name>
</gene>
<dbReference type="InterPro" id="IPR014721">
    <property type="entry name" value="Ribsml_uS5_D2-typ_fold_subgr"/>
</dbReference>
<reference evidence="2 3" key="1">
    <citation type="journal article" date="1998" name="Science">
        <title>Genome sequence of the nematode C. elegans: a platform for investigating biology.</title>
        <authorList>
            <consortium name="The C. elegans sequencing consortium"/>
            <person name="Sulson J.E."/>
            <person name="Waterston R."/>
        </authorList>
    </citation>
    <scope>NUCLEOTIDE SEQUENCE [LARGE SCALE GENOMIC DNA]</scope>
    <source>
        <strain evidence="2 3">Bristol N2</strain>
    </source>
</reference>
<dbReference type="Gene3D" id="3.30.230.10">
    <property type="match status" value="1"/>
</dbReference>
<dbReference type="InterPro" id="IPR027065">
    <property type="entry name" value="Lon_Prtase"/>
</dbReference>
<name>A0A486WX02_CAEEL</name>
<feature type="domain" description="Lon proteolytic" evidence="1">
    <location>
        <begin position="100"/>
        <end position="231"/>
    </location>
</feature>
<dbReference type="GO" id="GO:0004252">
    <property type="term" value="F:serine-type endopeptidase activity"/>
    <property type="evidence" value="ECO:0007669"/>
    <property type="project" value="InterPro"/>
</dbReference>
<sequence>MVVSIISKQSTCTNTVIMPARAGGNPSQLNTSIHATRAPADPAIKSISKLEFGKIWVNGLGVIKPNGEQKTSAEKGPIVPIFCTFFKFKTDSFHCYALESIGEDMKEGARLAYDAVTFNLCSMGVSQHPREVRVQYYAESHLDRKSAILTTALGLMAAFTGMIIPDYIAATGKLDLPGNVYSLSDIELKIDAAIQNKKTIVIVPKDNFESISKDMKAQINGVPVSHLLEAFQVVSQQGKKKIIVNCSHSFFAKMSRISLYCAIEIDQK</sequence>
<dbReference type="InterPro" id="IPR020568">
    <property type="entry name" value="Ribosomal_Su5_D2-typ_SF"/>
</dbReference>
<organism evidence="2 3">
    <name type="scientific">Caenorhabditis elegans</name>
    <dbReference type="NCBI Taxonomy" id="6239"/>
    <lineage>
        <taxon>Eukaryota</taxon>
        <taxon>Metazoa</taxon>
        <taxon>Ecdysozoa</taxon>
        <taxon>Nematoda</taxon>
        <taxon>Chromadorea</taxon>
        <taxon>Rhabditida</taxon>
        <taxon>Rhabditina</taxon>
        <taxon>Rhabditomorpha</taxon>
        <taxon>Rhabditoidea</taxon>
        <taxon>Rhabditidae</taxon>
        <taxon>Peloderinae</taxon>
        <taxon>Caenorhabditis</taxon>
    </lineage>
</organism>
<dbReference type="AGR" id="WB:WBGene00011264"/>
<dbReference type="PANTHER" id="PTHR10046">
    <property type="entry name" value="ATP DEPENDENT LON PROTEASE FAMILY MEMBER"/>
    <property type="match status" value="1"/>
</dbReference>
<accession>A0A486WX02</accession>